<organism evidence="20 21">
    <name type="scientific">Thalassobacillus hwangdonensis</name>
    <dbReference type="NCBI Taxonomy" id="546108"/>
    <lineage>
        <taxon>Bacteria</taxon>
        <taxon>Bacillati</taxon>
        <taxon>Bacillota</taxon>
        <taxon>Bacilli</taxon>
        <taxon>Bacillales</taxon>
        <taxon>Bacillaceae</taxon>
        <taxon>Thalassobacillus</taxon>
    </lineage>
</organism>
<keyword evidence="10" id="KW-0067">ATP-binding</keyword>
<evidence type="ECO:0000256" key="12">
    <source>
        <dbReference type="ARBA" id="ARBA00023012"/>
    </source>
</evidence>
<reference evidence="21" key="1">
    <citation type="journal article" date="2019" name="Int. J. Syst. Evol. Microbiol.">
        <title>The Global Catalogue of Microorganisms (GCM) 10K type strain sequencing project: providing services to taxonomists for standard genome sequencing and annotation.</title>
        <authorList>
            <consortium name="The Broad Institute Genomics Platform"/>
            <consortium name="The Broad Institute Genome Sequencing Center for Infectious Disease"/>
            <person name="Wu L."/>
            <person name="Ma J."/>
        </authorList>
    </citation>
    <scope>NUCLEOTIDE SEQUENCE [LARGE SCALE GENOMIC DNA]</scope>
    <source>
        <strain evidence="21">CCUG 56607</strain>
    </source>
</reference>
<dbReference type="RefSeq" id="WP_386061466.1">
    <property type="nucleotide sequence ID" value="NZ_JBHTKL010000005.1"/>
</dbReference>
<dbReference type="SUPFAM" id="SSF158472">
    <property type="entry name" value="HAMP domain-like"/>
    <property type="match status" value="1"/>
</dbReference>
<dbReference type="GO" id="GO:0016301">
    <property type="term" value="F:kinase activity"/>
    <property type="evidence" value="ECO:0007669"/>
    <property type="project" value="UniProtKB-KW"/>
</dbReference>
<dbReference type="PRINTS" id="PR00344">
    <property type="entry name" value="BCTRLSENSOR"/>
</dbReference>
<keyword evidence="7 17" id="KW-0812">Transmembrane</keyword>
<dbReference type="PROSITE" id="PS50109">
    <property type="entry name" value="HIS_KIN"/>
    <property type="match status" value="1"/>
</dbReference>
<keyword evidence="11 17" id="KW-1133">Transmembrane helix</keyword>
<dbReference type="Gene3D" id="6.10.340.10">
    <property type="match status" value="1"/>
</dbReference>
<dbReference type="EMBL" id="JBHTKL010000005">
    <property type="protein sequence ID" value="MFD1020236.1"/>
    <property type="molecule type" value="Genomic_DNA"/>
</dbReference>
<accession>A0ABW3L2E2</accession>
<evidence type="ECO:0000256" key="9">
    <source>
        <dbReference type="ARBA" id="ARBA00022777"/>
    </source>
</evidence>
<dbReference type="SMART" id="SM00388">
    <property type="entry name" value="HisKA"/>
    <property type="match status" value="1"/>
</dbReference>
<keyword evidence="5" id="KW-0597">Phosphoprotein</keyword>
<evidence type="ECO:0000256" key="4">
    <source>
        <dbReference type="ARBA" id="ARBA00022475"/>
    </source>
</evidence>
<comment type="catalytic activity">
    <reaction evidence="1">
        <text>ATP + protein L-histidine = ADP + protein N-phospho-L-histidine.</text>
        <dbReference type="EC" id="2.7.13.3"/>
    </reaction>
</comment>
<dbReference type="Pfam" id="PF00512">
    <property type="entry name" value="HisKA"/>
    <property type="match status" value="1"/>
</dbReference>
<keyword evidence="12" id="KW-0902">Two-component regulatory system</keyword>
<evidence type="ECO:0000313" key="20">
    <source>
        <dbReference type="EMBL" id="MFD1020236.1"/>
    </source>
</evidence>
<dbReference type="InterPro" id="IPR005467">
    <property type="entry name" value="His_kinase_dom"/>
</dbReference>
<evidence type="ECO:0000256" key="2">
    <source>
        <dbReference type="ARBA" id="ARBA00004651"/>
    </source>
</evidence>
<dbReference type="InterPro" id="IPR003661">
    <property type="entry name" value="HisK_dim/P_dom"/>
</dbReference>
<gene>
    <name evidence="20" type="ORF">ACFQ2J_13695</name>
</gene>
<dbReference type="InterPro" id="IPR003660">
    <property type="entry name" value="HAMP_dom"/>
</dbReference>
<sequence length="457" mass="52133">MKTLYSKFLILTLLIMVTSTLIGFLFSNTYYHQKVKPENDQKNTEIALNMAEYAESQNSLKEYLEHTASTGYQLYVINQSGYEEFYGGDFRDRQLSDSIKQQVLAGDIYHGMENFPNETFVTGFFANELGNTIGVPFEYDSENYALFMRPDIELLFSEIHIMLGWMVIVMLILSVIAVLISAKFLIKPIKQLSNATGKVADEGFDVEIDINRNDEIGELGTRFNHMIKRLGELDHMRKSFISNVSHDIQSPLLNIKGYARLLEDESLTKEERTAHINIIREETDRLSKLARQLLVLTSLDQKNSFIKTEPVPVSQQLKEIVQKYRWMLEDKDLSLNYKLPEAHVSGDASMLYAAWENLFTNAVKYTPPGGRIDITLEEKQNEVTILFKDTGIGMTEEDQLHIFERFYRADQARTRATEGTGLGLSIVKQVIELHNGEIQVSSAPGKGTTFSLTLKKM</sequence>
<dbReference type="InterPro" id="IPR050398">
    <property type="entry name" value="HssS/ArlS-like"/>
</dbReference>
<evidence type="ECO:0000259" key="18">
    <source>
        <dbReference type="PROSITE" id="PS50109"/>
    </source>
</evidence>
<keyword evidence="8" id="KW-0547">Nucleotide-binding</keyword>
<dbReference type="InterPro" id="IPR036097">
    <property type="entry name" value="HisK_dim/P_sf"/>
</dbReference>
<dbReference type="SUPFAM" id="SSF55874">
    <property type="entry name" value="ATPase domain of HSP90 chaperone/DNA topoisomerase II/histidine kinase"/>
    <property type="match status" value="1"/>
</dbReference>
<dbReference type="PANTHER" id="PTHR45528:SF11">
    <property type="entry name" value="HISTIDINE KINASE"/>
    <property type="match status" value="1"/>
</dbReference>
<evidence type="ECO:0000256" key="8">
    <source>
        <dbReference type="ARBA" id="ARBA00022741"/>
    </source>
</evidence>
<dbReference type="PANTHER" id="PTHR45528">
    <property type="entry name" value="SENSOR HISTIDINE KINASE CPXA"/>
    <property type="match status" value="1"/>
</dbReference>
<dbReference type="InterPro" id="IPR003594">
    <property type="entry name" value="HATPase_dom"/>
</dbReference>
<evidence type="ECO:0000313" key="21">
    <source>
        <dbReference type="Proteomes" id="UP001596990"/>
    </source>
</evidence>
<evidence type="ECO:0000256" key="11">
    <source>
        <dbReference type="ARBA" id="ARBA00022989"/>
    </source>
</evidence>
<evidence type="ECO:0000256" key="16">
    <source>
        <dbReference type="ARBA" id="ARBA00040841"/>
    </source>
</evidence>
<dbReference type="Gene3D" id="3.30.565.10">
    <property type="entry name" value="Histidine kinase-like ATPase, C-terminal domain"/>
    <property type="match status" value="1"/>
</dbReference>
<keyword evidence="6" id="KW-0808">Transferase</keyword>
<evidence type="ECO:0000256" key="14">
    <source>
        <dbReference type="ARBA" id="ARBA00023136"/>
    </source>
</evidence>
<keyword evidence="4" id="KW-1003">Cell membrane</keyword>
<evidence type="ECO:0000256" key="13">
    <source>
        <dbReference type="ARBA" id="ARBA00023026"/>
    </source>
</evidence>
<evidence type="ECO:0000256" key="5">
    <source>
        <dbReference type="ARBA" id="ARBA00022553"/>
    </source>
</evidence>
<evidence type="ECO:0000256" key="6">
    <source>
        <dbReference type="ARBA" id="ARBA00022679"/>
    </source>
</evidence>
<dbReference type="Gene3D" id="1.10.287.130">
    <property type="match status" value="1"/>
</dbReference>
<dbReference type="Proteomes" id="UP001596990">
    <property type="component" value="Unassembled WGS sequence"/>
</dbReference>
<evidence type="ECO:0000256" key="15">
    <source>
        <dbReference type="ARBA" id="ARBA00037219"/>
    </source>
</evidence>
<dbReference type="Pfam" id="PF02518">
    <property type="entry name" value="HATPase_c"/>
    <property type="match status" value="1"/>
</dbReference>
<evidence type="ECO:0000259" key="19">
    <source>
        <dbReference type="PROSITE" id="PS50885"/>
    </source>
</evidence>
<evidence type="ECO:0000256" key="1">
    <source>
        <dbReference type="ARBA" id="ARBA00000085"/>
    </source>
</evidence>
<dbReference type="CDD" id="cd00075">
    <property type="entry name" value="HATPase"/>
    <property type="match status" value="1"/>
</dbReference>
<keyword evidence="13" id="KW-0843">Virulence</keyword>
<dbReference type="Pfam" id="PF00672">
    <property type="entry name" value="HAMP"/>
    <property type="match status" value="1"/>
</dbReference>
<dbReference type="InterPro" id="IPR036890">
    <property type="entry name" value="HATPase_C_sf"/>
</dbReference>
<comment type="caution">
    <text evidence="20">The sequence shown here is derived from an EMBL/GenBank/DDBJ whole genome shotgun (WGS) entry which is preliminary data.</text>
</comment>
<dbReference type="PROSITE" id="PS50885">
    <property type="entry name" value="HAMP"/>
    <property type="match status" value="1"/>
</dbReference>
<dbReference type="CDD" id="cd00082">
    <property type="entry name" value="HisKA"/>
    <property type="match status" value="1"/>
</dbReference>
<feature type="domain" description="HAMP" evidence="19">
    <location>
        <begin position="183"/>
        <end position="235"/>
    </location>
</feature>
<keyword evidence="9 20" id="KW-0418">Kinase</keyword>
<evidence type="ECO:0000256" key="17">
    <source>
        <dbReference type="SAM" id="Phobius"/>
    </source>
</evidence>
<keyword evidence="14 17" id="KW-0472">Membrane</keyword>
<evidence type="ECO:0000256" key="10">
    <source>
        <dbReference type="ARBA" id="ARBA00022840"/>
    </source>
</evidence>
<evidence type="ECO:0000256" key="7">
    <source>
        <dbReference type="ARBA" id="ARBA00022692"/>
    </source>
</evidence>
<proteinExistence type="predicted"/>
<dbReference type="EC" id="2.7.13.3" evidence="3"/>
<dbReference type="CDD" id="cd06225">
    <property type="entry name" value="HAMP"/>
    <property type="match status" value="1"/>
</dbReference>
<feature type="transmembrane region" description="Helical" evidence="17">
    <location>
        <begin position="163"/>
        <end position="186"/>
    </location>
</feature>
<dbReference type="SUPFAM" id="SSF47384">
    <property type="entry name" value="Homodimeric domain of signal transducing histidine kinase"/>
    <property type="match status" value="1"/>
</dbReference>
<protein>
    <recommendedName>
        <fullName evidence="16">Heme sensor protein HssS</fullName>
        <ecNumber evidence="3">2.7.13.3</ecNumber>
    </recommendedName>
</protein>
<feature type="transmembrane region" description="Helical" evidence="17">
    <location>
        <begin position="6"/>
        <end position="26"/>
    </location>
</feature>
<dbReference type="InterPro" id="IPR004358">
    <property type="entry name" value="Sig_transdc_His_kin-like_C"/>
</dbReference>
<keyword evidence="21" id="KW-1185">Reference proteome</keyword>
<evidence type="ECO:0000256" key="3">
    <source>
        <dbReference type="ARBA" id="ARBA00012438"/>
    </source>
</evidence>
<comment type="subcellular location">
    <subcellularLocation>
        <location evidence="2">Cell membrane</location>
        <topology evidence="2">Multi-pass membrane protein</topology>
    </subcellularLocation>
</comment>
<dbReference type="SMART" id="SM00387">
    <property type="entry name" value="HATPase_c"/>
    <property type="match status" value="1"/>
</dbReference>
<dbReference type="SMART" id="SM00304">
    <property type="entry name" value="HAMP"/>
    <property type="match status" value="1"/>
</dbReference>
<feature type="domain" description="Histidine kinase" evidence="18">
    <location>
        <begin position="243"/>
        <end position="457"/>
    </location>
</feature>
<comment type="function">
    <text evidence="15">Member of the two-component regulatory system HssS/HssR involved in intracellular heme homeostasis and tempering of staphylococcal virulence. HssS functions as a heme sensor histidine kinase which is autophosphorylated at a histidine residue and transfers its phosphate group to an aspartate residue of HssR. HssR/HssS activates the expression of hrtAB, an efflux pump, in response to extracellular heme, hemin, hemoglobin or blood.</text>
</comment>
<name>A0ABW3L2E2_9BACI</name>